<dbReference type="Ensembl" id="ENSPMGT00000000254.1">
    <property type="protein sequence ID" value="ENSPMGP00000000240.1"/>
    <property type="gene ID" value="ENSPMGG00000000262.1"/>
</dbReference>
<evidence type="ECO:0000313" key="1">
    <source>
        <dbReference type="Ensembl" id="ENSPMGP00000000240.1"/>
    </source>
</evidence>
<dbReference type="PANTHER" id="PTHR31635">
    <property type="entry name" value="REVERSE TRANSCRIPTASE DOMAIN-CONTAINING PROTEIN-RELATED"/>
    <property type="match status" value="1"/>
</dbReference>
<dbReference type="Proteomes" id="UP000261520">
    <property type="component" value="Unplaced"/>
</dbReference>
<accession>A0A3B3Z6M4</accession>
<dbReference type="AlphaFoldDB" id="A0A3B3Z6M4"/>
<evidence type="ECO:0000313" key="2">
    <source>
        <dbReference type="Proteomes" id="UP000261520"/>
    </source>
</evidence>
<reference evidence="1" key="2">
    <citation type="submission" date="2025-09" db="UniProtKB">
        <authorList>
            <consortium name="Ensembl"/>
        </authorList>
    </citation>
    <scope>IDENTIFICATION</scope>
</reference>
<protein>
    <recommendedName>
        <fullName evidence="3">Reverse transcriptase zinc-binding domain-containing protein</fullName>
    </recommendedName>
</protein>
<organism evidence="1 2">
    <name type="scientific">Periophthalmus magnuspinnatus</name>
    <dbReference type="NCBI Taxonomy" id="409849"/>
    <lineage>
        <taxon>Eukaryota</taxon>
        <taxon>Metazoa</taxon>
        <taxon>Chordata</taxon>
        <taxon>Craniata</taxon>
        <taxon>Vertebrata</taxon>
        <taxon>Euteleostomi</taxon>
        <taxon>Actinopterygii</taxon>
        <taxon>Neopterygii</taxon>
        <taxon>Teleostei</taxon>
        <taxon>Neoteleostei</taxon>
        <taxon>Acanthomorphata</taxon>
        <taxon>Gobiaria</taxon>
        <taxon>Gobiiformes</taxon>
        <taxon>Gobioidei</taxon>
        <taxon>Gobiidae</taxon>
        <taxon>Oxudercinae</taxon>
        <taxon>Periophthalmus</taxon>
    </lineage>
</organism>
<dbReference type="PANTHER" id="PTHR31635:SF196">
    <property type="entry name" value="REVERSE TRANSCRIPTASE DOMAIN-CONTAINING PROTEIN-RELATED"/>
    <property type="match status" value="1"/>
</dbReference>
<sequence length="378" mass="44184">MNVLPRLLYIIQMLPSYISSKIFKQIHSAIRAFLWNNKRPRMELQKLQLPIQKGGLGIPNFQFYHWASQLKFVSEWVKNGLFCFPDLEGIGLDTAQLEYLPFLCLEKVYANIKNNYILKNICKSLSAIRKHFSIDKYSFSAPIANNPDFQLTCTDSGFKEWREVGITKISDLYVDDFIKSFQQLKNEFNLPQAHFFRYLQIRSYLNSITYYKNGVKNSILDNIFIKAVVLKDKIITNIYDHINMNTGVVINIKKSWEYDFGVKLDDQQWIKVLNDAKQITKSNKSHEVQYKIINKMHVTPVTRSKYETCTTLCFKCKKEAGTYFHLMWSCPIILSFWSSVLQETEKYLGVKVPEDPKACILAYIPHAPTRQFSINIQN</sequence>
<keyword evidence="2" id="KW-1185">Reference proteome</keyword>
<reference evidence="1" key="1">
    <citation type="submission" date="2025-08" db="UniProtKB">
        <authorList>
            <consortium name="Ensembl"/>
        </authorList>
    </citation>
    <scope>IDENTIFICATION</scope>
</reference>
<evidence type="ECO:0008006" key="3">
    <source>
        <dbReference type="Google" id="ProtNLM"/>
    </source>
</evidence>
<proteinExistence type="predicted"/>
<dbReference type="STRING" id="409849.ENSPMGP00000000240"/>
<name>A0A3B3Z6M4_9GOBI</name>